<dbReference type="Gene3D" id="3.30.300.130">
    <property type="entry name" value="Fe-S cluster assembly (FSCA)"/>
    <property type="match status" value="1"/>
</dbReference>
<protein>
    <submittedName>
        <fullName evidence="2">DUF59 domain-containing protein</fullName>
    </submittedName>
</protein>
<name>A0A6G3XW14_9ACTN</name>
<dbReference type="EMBL" id="JAAGMN010009515">
    <property type="protein sequence ID" value="NEE22008.1"/>
    <property type="molecule type" value="Genomic_DNA"/>
</dbReference>
<gene>
    <name evidence="2" type="ORF">G3M58_88055</name>
</gene>
<dbReference type="InterPro" id="IPR034904">
    <property type="entry name" value="FSCA_dom_sf"/>
</dbReference>
<sequence length="51" mass="5509">MVTDTRLEAELRDLAGSVPDPELPVLTLAELGVLRDVRVDGPGRVTVRLTP</sequence>
<organism evidence="2">
    <name type="scientific">Streptomyces sp. SID7499</name>
    <dbReference type="NCBI Taxonomy" id="2706086"/>
    <lineage>
        <taxon>Bacteria</taxon>
        <taxon>Bacillati</taxon>
        <taxon>Actinomycetota</taxon>
        <taxon>Actinomycetes</taxon>
        <taxon>Kitasatosporales</taxon>
        <taxon>Streptomycetaceae</taxon>
        <taxon>Streptomyces</taxon>
    </lineage>
</organism>
<evidence type="ECO:0000313" key="2">
    <source>
        <dbReference type="EMBL" id="NEE22008.1"/>
    </source>
</evidence>
<dbReference type="InterPro" id="IPR002744">
    <property type="entry name" value="MIP18-like"/>
</dbReference>
<feature type="non-terminal residue" evidence="2">
    <location>
        <position position="51"/>
    </location>
</feature>
<dbReference type="Pfam" id="PF01883">
    <property type="entry name" value="FeS_assembly_P"/>
    <property type="match status" value="1"/>
</dbReference>
<accession>A0A6G3XW14</accession>
<dbReference type="AlphaFoldDB" id="A0A6G3XW14"/>
<dbReference type="SUPFAM" id="SSF117916">
    <property type="entry name" value="Fe-S cluster assembly (FSCA) domain-like"/>
    <property type="match status" value="1"/>
</dbReference>
<proteinExistence type="predicted"/>
<feature type="domain" description="MIP18 family-like" evidence="1">
    <location>
        <begin position="13"/>
        <end position="51"/>
    </location>
</feature>
<evidence type="ECO:0000259" key="1">
    <source>
        <dbReference type="Pfam" id="PF01883"/>
    </source>
</evidence>
<comment type="caution">
    <text evidence="2">The sequence shown here is derived from an EMBL/GenBank/DDBJ whole genome shotgun (WGS) entry which is preliminary data.</text>
</comment>
<reference evidence="2" key="1">
    <citation type="submission" date="2020-01" db="EMBL/GenBank/DDBJ databases">
        <title>Insect and environment-associated Actinomycetes.</title>
        <authorList>
            <person name="Currrie C."/>
            <person name="Chevrette M."/>
            <person name="Carlson C."/>
            <person name="Stubbendieck R."/>
            <person name="Wendt-Pienkowski E."/>
        </authorList>
    </citation>
    <scope>NUCLEOTIDE SEQUENCE</scope>
    <source>
        <strain evidence="2">SID7499</strain>
    </source>
</reference>